<keyword evidence="2" id="KW-0472">Membrane</keyword>
<reference evidence="3" key="1">
    <citation type="journal article" date="2020" name="Nature">
        <title>Giant virus diversity and host interactions through global metagenomics.</title>
        <authorList>
            <person name="Schulz F."/>
            <person name="Roux S."/>
            <person name="Paez-Espino D."/>
            <person name="Jungbluth S."/>
            <person name="Walsh D.A."/>
            <person name="Denef V.J."/>
            <person name="McMahon K.D."/>
            <person name="Konstantinidis K.T."/>
            <person name="Eloe-Fadrosh E.A."/>
            <person name="Kyrpides N.C."/>
            <person name="Woyke T."/>
        </authorList>
    </citation>
    <scope>NUCLEOTIDE SEQUENCE</scope>
    <source>
        <strain evidence="3">GVMAG-M-3300020169-51</strain>
    </source>
</reference>
<keyword evidence="2" id="KW-0812">Transmembrane</keyword>
<evidence type="ECO:0000256" key="1">
    <source>
        <dbReference type="SAM" id="MobiDB-lite"/>
    </source>
</evidence>
<evidence type="ECO:0000256" key="2">
    <source>
        <dbReference type="SAM" id="Phobius"/>
    </source>
</evidence>
<name>A0A6C0BZF4_9ZZZZ</name>
<keyword evidence="2" id="KW-1133">Transmembrane helix</keyword>
<accession>A0A6C0BZF4</accession>
<protein>
    <submittedName>
        <fullName evidence="3">Uncharacterized protein</fullName>
    </submittedName>
</protein>
<dbReference type="AlphaFoldDB" id="A0A6C0BZF4"/>
<feature type="region of interest" description="Disordered" evidence="1">
    <location>
        <begin position="100"/>
        <end position="132"/>
    </location>
</feature>
<feature type="transmembrane region" description="Helical" evidence="2">
    <location>
        <begin position="70"/>
        <end position="90"/>
    </location>
</feature>
<feature type="transmembrane region" description="Helical" evidence="2">
    <location>
        <begin position="28"/>
        <end position="47"/>
    </location>
</feature>
<dbReference type="EMBL" id="MN739297">
    <property type="protein sequence ID" value="QHS97472.1"/>
    <property type="molecule type" value="Genomic_DNA"/>
</dbReference>
<feature type="compositionally biased region" description="Acidic residues" evidence="1">
    <location>
        <begin position="112"/>
        <end position="123"/>
    </location>
</feature>
<evidence type="ECO:0000313" key="3">
    <source>
        <dbReference type="EMBL" id="QHS97472.1"/>
    </source>
</evidence>
<organism evidence="3">
    <name type="scientific">viral metagenome</name>
    <dbReference type="NCBI Taxonomy" id="1070528"/>
    <lineage>
        <taxon>unclassified sequences</taxon>
        <taxon>metagenomes</taxon>
        <taxon>organismal metagenomes</taxon>
    </lineage>
</organism>
<proteinExistence type="predicted"/>
<sequence length="220" mass="24279">MNCIYIMKVKTLGKKAGKMVKSLLHNKYVLYLVSFLALTNIIGYLTIGDNRALGMFLALVLITSYFTKNLIIIFGVAMCGANVLLANNVVEGLKNRKKKKRIREGMDHKDDDSDSDDDDDDEPFGGGKKGRVDFDATRKAAYANLEKMLGPRGVSGLTKDAGKLMNQQEKMMKNLESFAPLLSKAEKMMGQFSNISGSLGNVDGLLEKLADGKQELEKKE</sequence>